<feature type="chain" id="PRO_5014931331" evidence="1">
    <location>
        <begin position="30"/>
        <end position="218"/>
    </location>
</feature>
<evidence type="ECO:0000256" key="1">
    <source>
        <dbReference type="SAM" id="SignalP"/>
    </source>
</evidence>
<organism evidence="2 3">
    <name type="scientific">Hoylesella buccalis</name>
    <dbReference type="NCBI Taxonomy" id="28127"/>
    <lineage>
        <taxon>Bacteria</taxon>
        <taxon>Pseudomonadati</taxon>
        <taxon>Bacteroidota</taxon>
        <taxon>Bacteroidia</taxon>
        <taxon>Bacteroidales</taxon>
        <taxon>Prevotellaceae</taxon>
        <taxon>Hoylesella</taxon>
    </lineage>
</organism>
<dbReference type="EMBL" id="PNGJ01000006">
    <property type="protein sequence ID" value="PMC23838.1"/>
    <property type="molecule type" value="Genomic_DNA"/>
</dbReference>
<name>A0A2N6QQ03_9BACT</name>
<dbReference type="AlphaFoldDB" id="A0A2N6QQ03"/>
<dbReference type="OrthoDB" id="1082869at2"/>
<dbReference type="Proteomes" id="UP000235564">
    <property type="component" value="Unassembled WGS sequence"/>
</dbReference>
<evidence type="ECO:0000313" key="2">
    <source>
        <dbReference type="EMBL" id="PMC23838.1"/>
    </source>
</evidence>
<accession>A0A2N6QQ03</accession>
<protein>
    <submittedName>
        <fullName evidence="2">DUF4840 domain-containing protein</fullName>
    </submittedName>
</protein>
<evidence type="ECO:0000313" key="3">
    <source>
        <dbReference type="Proteomes" id="UP000235564"/>
    </source>
</evidence>
<proteinExistence type="predicted"/>
<dbReference type="InterPro" id="IPR032293">
    <property type="entry name" value="DUF4840"/>
</dbReference>
<dbReference type="Pfam" id="PF16128">
    <property type="entry name" value="DUF4840"/>
    <property type="match status" value="1"/>
</dbReference>
<comment type="caution">
    <text evidence="2">The sequence shown here is derived from an EMBL/GenBank/DDBJ whole genome shotgun (WGS) entry which is preliminary data.</text>
</comment>
<reference evidence="2 3" key="1">
    <citation type="submission" date="2017-09" db="EMBL/GenBank/DDBJ databases">
        <title>Bacterial strain isolated from the female urinary microbiota.</title>
        <authorList>
            <person name="Thomas-White K."/>
            <person name="Kumar N."/>
            <person name="Forster S."/>
            <person name="Putonti C."/>
            <person name="Lawley T."/>
            <person name="Wolfe A.J."/>
        </authorList>
    </citation>
    <scope>NUCLEOTIDE SEQUENCE [LARGE SCALE GENOMIC DNA]</scope>
    <source>
        <strain evidence="2 3">UMB0536</strain>
    </source>
</reference>
<feature type="signal peptide" evidence="1">
    <location>
        <begin position="1"/>
        <end position="29"/>
    </location>
</feature>
<gene>
    <name evidence="2" type="ORF">CJ231_08000</name>
</gene>
<dbReference type="PROSITE" id="PS51257">
    <property type="entry name" value="PROKAR_LIPOPROTEIN"/>
    <property type="match status" value="1"/>
</dbReference>
<sequence length="218" mass="24413">MIILTNKKMKKMKKNVGMAWLLAACLTLGATSLTSCLGSNEDNQVKITKEEVQLAFAKVQGKHTGKLIYPQREVKSAADRTDTLDISWSLTTDSTMVIHNFPVKALAENVTNTDLRKLLLTAPDQDLKCNIGFYSVSPIAFVIQPTRLTYQLDDHGKSKKYEVAFYYNIPGSIGVYNEKEGQANMIMQIVQAVILEQGQEKEVFRQGIPLILSEKKKK</sequence>
<keyword evidence="1" id="KW-0732">Signal</keyword>